<feature type="region of interest" description="Disordered" evidence="26">
    <location>
        <begin position="1"/>
        <end position="65"/>
    </location>
</feature>
<dbReference type="GO" id="GO:0005737">
    <property type="term" value="C:cytoplasm"/>
    <property type="evidence" value="ECO:0007669"/>
    <property type="project" value="UniProtKB-SubCell"/>
</dbReference>
<evidence type="ECO:0000256" key="24">
    <source>
        <dbReference type="PROSITE-ProRule" id="PRU00723"/>
    </source>
</evidence>
<dbReference type="Pfam" id="PF01207">
    <property type="entry name" value="Dus"/>
    <property type="match status" value="2"/>
</dbReference>
<evidence type="ECO:0000256" key="11">
    <source>
        <dbReference type="ARBA" id="ARBA00022723"/>
    </source>
</evidence>
<comment type="subcellular location">
    <subcellularLocation>
        <location evidence="3">Cytoplasm</location>
    </subcellularLocation>
    <subcellularLocation>
        <location evidence="2">Nucleus</location>
    </subcellularLocation>
</comment>
<comment type="catalytic activity">
    <reaction evidence="21">
        <text>a 5,6-dihydrouridine in mRNA + NAD(+) = a uridine in mRNA + NADH + H(+)</text>
        <dbReference type="Rhea" id="RHEA:69851"/>
        <dbReference type="Rhea" id="RHEA-COMP:14658"/>
        <dbReference type="Rhea" id="RHEA-COMP:17789"/>
        <dbReference type="ChEBI" id="CHEBI:15378"/>
        <dbReference type="ChEBI" id="CHEBI:57540"/>
        <dbReference type="ChEBI" id="CHEBI:57945"/>
        <dbReference type="ChEBI" id="CHEBI:65315"/>
        <dbReference type="ChEBI" id="CHEBI:74443"/>
    </reaction>
    <physiologicalReaction direction="right-to-left" evidence="21">
        <dbReference type="Rhea" id="RHEA:69853"/>
    </physiologicalReaction>
</comment>
<feature type="region of interest" description="Disordered" evidence="26">
    <location>
        <begin position="84"/>
        <end position="128"/>
    </location>
</feature>
<dbReference type="SUPFAM" id="SSF51395">
    <property type="entry name" value="FMN-linked oxidoreductases"/>
    <property type="match status" value="1"/>
</dbReference>
<dbReference type="GO" id="GO:0008270">
    <property type="term" value="F:zinc ion binding"/>
    <property type="evidence" value="ECO:0007669"/>
    <property type="project" value="UniProtKB-KW"/>
</dbReference>
<dbReference type="PROSITE" id="PS50103">
    <property type="entry name" value="ZF_C3H1"/>
    <property type="match status" value="1"/>
</dbReference>
<dbReference type="FunFam" id="3.20.20.70:FF:000145">
    <property type="entry name" value="tRNA-dihydrouridine(47) synthase [NAD(P)(+)]"/>
    <property type="match status" value="1"/>
</dbReference>
<evidence type="ECO:0000256" key="10">
    <source>
        <dbReference type="ARBA" id="ARBA00022694"/>
    </source>
</evidence>
<sequence>MASNGNVTEAMPNGEQPENEKKRQVEVPDEPEPAIKKAKIDNGAEVAANTETTETEVKPLPKGTAPIKPEYIIKVPNRIVEGANDDRVEVDDDAAEGKTTDMRDIGDQNGRKKGGKKKPRGANQVRDFGYSSDTHELCTTRARSDEFSAKECRFGDRCNRLHDLRKYLAEGRRPDLEVFGSKCPVWEKTGNCPMGWKCLFVRSHMTEVTHPDGKKELCLVRDASRSAPEGEAEEAGLPGVVNNVSTEKKIALNRRKVDLSKSDEYIKWVEEDSNLVRKIFNAKKEDGTANMEDDRAKEYRAAFVDPPFKPSEKRRIYFGRETPVLAPLTTQGNLPFRRLCVEFGAGSTYSEMAVGMHLLQGQKSEWALLKAHESETAPPRFENPSAAAPGYDNSRDLKFGAQIAAHVPWVATKATQILSENVPHLRLIDLNCGCPIDKVFKEGAGSALLDMPSKLERMIRGMNVVSGEIPITCKLRLGVRDGKPTAQKTIERLAFGSTEASSILGAPGCAAITLHGRSRQQRYRSLANWSYIAECGAMIKSYREKQAELTDTAREPDPRTLANGGRMFFLGNGDCYSHVDYFDHIDNAQVDTVMIARGALIKPWIFEEIEKGQYLDKSATERLSYVEKFARYGIEAWGSDEVGLGFTRKFLLEYLSFAHRYIPIGILEHLPPKINDRPPAYRGRNELETLLASNNYKDWIKIRIETRGFGFADSVDSEMFLGPAPQGFKFEPKHKSNAYEVEAEG</sequence>
<comment type="catalytic activity">
    <reaction evidence="20">
        <text>5,6-dihydrouridine(47) in tRNA + NAD(+) = uridine(47) in tRNA + NADH + H(+)</text>
        <dbReference type="Rhea" id="RHEA:53364"/>
        <dbReference type="Rhea" id="RHEA-COMP:13539"/>
        <dbReference type="Rhea" id="RHEA-COMP:13540"/>
        <dbReference type="ChEBI" id="CHEBI:15378"/>
        <dbReference type="ChEBI" id="CHEBI:57540"/>
        <dbReference type="ChEBI" id="CHEBI:57945"/>
        <dbReference type="ChEBI" id="CHEBI:65315"/>
        <dbReference type="ChEBI" id="CHEBI:74443"/>
        <dbReference type="EC" id="1.3.1.89"/>
    </reaction>
    <physiologicalReaction direction="right-to-left" evidence="20">
        <dbReference type="Rhea" id="RHEA:53366"/>
    </physiologicalReaction>
</comment>
<evidence type="ECO:0000256" key="1">
    <source>
        <dbReference type="ARBA" id="ARBA00001917"/>
    </source>
</evidence>
<dbReference type="EMBL" id="KN714709">
    <property type="protein sequence ID" value="KUI58132.1"/>
    <property type="molecule type" value="Genomic_DNA"/>
</dbReference>
<dbReference type="GO" id="GO:0102265">
    <property type="term" value="F:tRNA-dihydrouridine47 synthase activity"/>
    <property type="evidence" value="ECO:0007669"/>
    <property type="project" value="UniProtKB-EC"/>
</dbReference>
<keyword evidence="16 25" id="KW-0560">Oxidoreductase</keyword>
<keyword evidence="13 24" id="KW-0863">Zinc-finger</keyword>
<dbReference type="GO" id="GO:0050660">
    <property type="term" value="F:flavin adenine dinucleotide binding"/>
    <property type="evidence" value="ECO:0007669"/>
    <property type="project" value="UniProtKB-UniRule"/>
</dbReference>
<keyword evidence="18" id="KW-0539">Nucleus</keyword>
<keyword evidence="17 25" id="KW-0520">NAD</keyword>
<dbReference type="EC" id="1.3.1.89" evidence="4 25"/>
<dbReference type="STRING" id="694573.A0A194V2H4"/>
<accession>A0A194V2H4</accession>
<keyword evidence="9" id="KW-0507">mRNA processing</keyword>
<comment type="similarity">
    <text evidence="25">Belongs to the dus family. Dus3 subfamily.</text>
</comment>
<feature type="compositionally biased region" description="Basic residues" evidence="26">
    <location>
        <begin position="111"/>
        <end position="120"/>
    </location>
</feature>
<dbReference type="CDD" id="cd02801">
    <property type="entry name" value="DUS_like_FMN"/>
    <property type="match status" value="1"/>
</dbReference>
<dbReference type="PANTHER" id="PTHR45846:SF1">
    <property type="entry name" value="TRNA-DIHYDROURIDINE(47) SYNTHASE [NAD(P)(+)]-LIKE"/>
    <property type="match status" value="1"/>
</dbReference>
<feature type="compositionally biased region" description="Basic and acidic residues" evidence="26">
    <location>
        <begin position="33"/>
        <end position="42"/>
    </location>
</feature>
<name>A0A194V2H4_CYTMA</name>
<keyword evidence="15 25" id="KW-0521">NADP</keyword>
<dbReference type="Gene3D" id="3.20.20.70">
    <property type="entry name" value="Aldolase class I"/>
    <property type="match status" value="1"/>
</dbReference>
<evidence type="ECO:0000256" key="14">
    <source>
        <dbReference type="ARBA" id="ARBA00022833"/>
    </source>
</evidence>
<evidence type="ECO:0000256" key="5">
    <source>
        <dbReference type="ARBA" id="ARBA00022143"/>
    </source>
</evidence>
<evidence type="ECO:0000313" key="28">
    <source>
        <dbReference type="EMBL" id="KUI58132.1"/>
    </source>
</evidence>
<evidence type="ECO:0000256" key="13">
    <source>
        <dbReference type="ARBA" id="ARBA00022771"/>
    </source>
</evidence>
<keyword evidence="14 24" id="KW-0862">Zinc</keyword>
<dbReference type="AlphaFoldDB" id="A0A194V2H4"/>
<comment type="catalytic activity">
    <reaction evidence="22">
        <text>a 5,6-dihydrouridine in mRNA + NADP(+) = a uridine in mRNA + NADPH + H(+)</text>
        <dbReference type="Rhea" id="RHEA:69855"/>
        <dbReference type="Rhea" id="RHEA-COMP:14658"/>
        <dbReference type="Rhea" id="RHEA-COMP:17789"/>
        <dbReference type="ChEBI" id="CHEBI:15378"/>
        <dbReference type="ChEBI" id="CHEBI:57783"/>
        <dbReference type="ChEBI" id="CHEBI:58349"/>
        <dbReference type="ChEBI" id="CHEBI:65315"/>
        <dbReference type="ChEBI" id="CHEBI:74443"/>
    </reaction>
    <physiologicalReaction direction="right-to-left" evidence="22">
        <dbReference type="Rhea" id="RHEA:69857"/>
    </physiologicalReaction>
</comment>
<dbReference type="GO" id="GO:0003723">
    <property type="term" value="F:RNA binding"/>
    <property type="evidence" value="ECO:0007669"/>
    <property type="project" value="TreeGrafter"/>
</dbReference>
<feature type="compositionally biased region" description="Basic and acidic residues" evidence="26">
    <location>
        <begin position="95"/>
        <end position="110"/>
    </location>
</feature>
<evidence type="ECO:0000256" key="6">
    <source>
        <dbReference type="ARBA" id="ARBA00022490"/>
    </source>
</evidence>
<proteinExistence type="inferred from homology"/>
<evidence type="ECO:0000259" key="27">
    <source>
        <dbReference type="PROSITE" id="PS50103"/>
    </source>
</evidence>
<evidence type="ECO:0000256" key="25">
    <source>
        <dbReference type="RuleBase" id="RU291113"/>
    </source>
</evidence>
<keyword evidence="7 25" id="KW-0285">Flavoprotein</keyword>
<evidence type="ECO:0000256" key="21">
    <source>
        <dbReference type="ARBA" id="ARBA00048342"/>
    </source>
</evidence>
<evidence type="ECO:0000256" key="8">
    <source>
        <dbReference type="ARBA" id="ARBA00022643"/>
    </source>
</evidence>
<feature type="domain" description="C3H1-type" evidence="27">
    <location>
        <begin position="132"/>
        <end position="165"/>
    </location>
</feature>
<evidence type="ECO:0000256" key="18">
    <source>
        <dbReference type="ARBA" id="ARBA00023242"/>
    </source>
</evidence>
<dbReference type="PROSITE" id="PS01136">
    <property type="entry name" value="UPF0034"/>
    <property type="match status" value="1"/>
</dbReference>
<evidence type="ECO:0000256" key="7">
    <source>
        <dbReference type="ARBA" id="ARBA00022630"/>
    </source>
</evidence>
<evidence type="ECO:0000256" key="15">
    <source>
        <dbReference type="ARBA" id="ARBA00022857"/>
    </source>
</evidence>
<keyword evidence="11 24" id="KW-0479">Metal-binding</keyword>
<evidence type="ECO:0000256" key="4">
    <source>
        <dbReference type="ARBA" id="ARBA00012376"/>
    </source>
</evidence>
<organism evidence="28 29">
    <name type="scientific">Cytospora mali</name>
    <name type="common">Apple Valsa canker fungus</name>
    <name type="synonym">Valsa mali</name>
    <dbReference type="NCBI Taxonomy" id="578113"/>
    <lineage>
        <taxon>Eukaryota</taxon>
        <taxon>Fungi</taxon>
        <taxon>Dikarya</taxon>
        <taxon>Ascomycota</taxon>
        <taxon>Pezizomycotina</taxon>
        <taxon>Sordariomycetes</taxon>
        <taxon>Sordariomycetidae</taxon>
        <taxon>Diaporthales</taxon>
        <taxon>Cytosporaceae</taxon>
        <taxon>Cytospora</taxon>
    </lineage>
</organism>
<dbReference type="InterPro" id="IPR000571">
    <property type="entry name" value="Znf_CCCH"/>
</dbReference>
<evidence type="ECO:0000256" key="3">
    <source>
        <dbReference type="ARBA" id="ARBA00004496"/>
    </source>
</evidence>
<dbReference type="Proteomes" id="UP000078576">
    <property type="component" value="Unassembled WGS sequence"/>
</dbReference>
<dbReference type="InterPro" id="IPR035587">
    <property type="entry name" value="DUS-like_FMN-bd"/>
</dbReference>
<dbReference type="GO" id="GO:0106414">
    <property type="term" value="F:mRNA dihydrouridine synthase activity"/>
    <property type="evidence" value="ECO:0007669"/>
    <property type="project" value="RHEA"/>
</dbReference>
<evidence type="ECO:0000256" key="23">
    <source>
        <dbReference type="ARBA" id="ARBA00049513"/>
    </source>
</evidence>
<keyword evidence="6" id="KW-0963">Cytoplasm</keyword>
<evidence type="ECO:0000256" key="9">
    <source>
        <dbReference type="ARBA" id="ARBA00022664"/>
    </source>
</evidence>
<evidence type="ECO:0000256" key="19">
    <source>
        <dbReference type="ARBA" id="ARBA00045934"/>
    </source>
</evidence>
<dbReference type="Pfam" id="PF25585">
    <property type="entry name" value="zf-CCCH_DUS3L"/>
    <property type="match status" value="1"/>
</dbReference>
<feature type="zinc finger region" description="C3H1-type" evidence="24">
    <location>
        <begin position="132"/>
        <end position="165"/>
    </location>
</feature>
<comment type="function">
    <text evidence="19">Catalyzes the synthesis of dihydrouridine, a modified base found in the D-loop of most tRNAs. Specifically modifies U47 in cytoplasmic tRNAs. Catalyzes the synthesis of dihydrouridine in some mRNAs, thereby affecting their translation.</text>
</comment>
<keyword evidence="12" id="KW-0677">Repeat</keyword>
<evidence type="ECO:0000313" key="29">
    <source>
        <dbReference type="Proteomes" id="UP000078576"/>
    </source>
</evidence>
<evidence type="ECO:0000256" key="17">
    <source>
        <dbReference type="ARBA" id="ARBA00023027"/>
    </source>
</evidence>
<evidence type="ECO:0000256" key="12">
    <source>
        <dbReference type="ARBA" id="ARBA00022737"/>
    </source>
</evidence>
<dbReference type="InterPro" id="IPR018517">
    <property type="entry name" value="tRNA_hU_synthase_CS"/>
</dbReference>
<reference evidence="29" key="1">
    <citation type="submission" date="2014-12" db="EMBL/GenBank/DDBJ databases">
        <title>Genome Sequence of Valsa Canker Pathogens Uncovers a Specific Adaption of Colonization on Woody Bark.</title>
        <authorList>
            <person name="Yin Z."/>
            <person name="Liu H."/>
            <person name="Gao X."/>
            <person name="Li Z."/>
            <person name="Song N."/>
            <person name="Ke X."/>
            <person name="Dai Q."/>
            <person name="Wu Y."/>
            <person name="Sun Y."/>
            <person name="Xu J.-R."/>
            <person name="Kang Z.K."/>
            <person name="Wang L."/>
            <person name="Huang L."/>
        </authorList>
    </citation>
    <scope>NUCLEOTIDE SEQUENCE [LARGE SCALE GENOMIC DNA]</scope>
    <source>
        <strain evidence="29">SXYL134</strain>
    </source>
</reference>
<evidence type="ECO:0000256" key="22">
    <source>
        <dbReference type="ARBA" id="ARBA00049447"/>
    </source>
</evidence>
<keyword evidence="29" id="KW-1185">Reference proteome</keyword>
<protein>
    <recommendedName>
        <fullName evidence="5 25">tRNA-dihydrouridine(47) synthase [NAD(P)(+)]</fullName>
        <ecNumber evidence="4 25">1.3.1.89</ecNumber>
    </recommendedName>
    <alternativeName>
        <fullName evidence="25">tRNA-dihydrouridine synthase 3</fullName>
    </alternativeName>
</protein>
<keyword evidence="10 25" id="KW-0819">tRNA processing</keyword>
<dbReference type="GO" id="GO:0006397">
    <property type="term" value="P:mRNA processing"/>
    <property type="evidence" value="ECO:0007669"/>
    <property type="project" value="UniProtKB-KW"/>
</dbReference>
<dbReference type="InterPro" id="IPR013785">
    <property type="entry name" value="Aldolase_TIM"/>
</dbReference>
<evidence type="ECO:0000256" key="20">
    <source>
        <dbReference type="ARBA" id="ARBA00048266"/>
    </source>
</evidence>
<keyword evidence="8 25" id="KW-0288">FMN</keyword>
<gene>
    <name evidence="28" type="ORF">VP1G_05442</name>
</gene>
<comment type="catalytic activity">
    <reaction evidence="23">
        <text>5,6-dihydrouridine(47) in tRNA + NADP(+) = uridine(47) in tRNA + NADPH + H(+)</text>
        <dbReference type="Rhea" id="RHEA:53360"/>
        <dbReference type="Rhea" id="RHEA-COMP:13539"/>
        <dbReference type="Rhea" id="RHEA-COMP:13540"/>
        <dbReference type="ChEBI" id="CHEBI:15378"/>
        <dbReference type="ChEBI" id="CHEBI:57783"/>
        <dbReference type="ChEBI" id="CHEBI:58349"/>
        <dbReference type="ChEBI" id="CHEBI:65315"/>
        <dbReference type="ChEBI" id="CHEBI:74443"/>
        <dbReference type="EC" id="1.3.1.89"/>
    </reaction>
    <physiologicalReaction direction="right-to-left" evidence="23">
        <dbReference type="Rhea" id="RHEA:53362"/>
    </physiologicalReaction>
</comment>
<comment type="cofactor">
    <cofactor evidence="1 25">
        <name>FMN</name>
        <dbReference type="ChEBI" id="CHEBI:58210"/>
    </cofactor>
</comment>
<dbReference type="PANTHER" id="PTHR45846">
    <property type="entry name" value="TRNA-DIHYDROURIDINE(47) SYNTHASE [NAD(P)(+)]-LIKE"/>
    <property type="match status" value="1"/>
</dbReference>
<dbReference type="GO" id="GO:0034399">
    <property type="term" value="C:nuclear periphery"/>
    <property type="evidence" value="ECO:0007669"/>
    <property type="project" value="EnsemblFungi"/>
</dbReference>
<evidence type="ECO:0000256" key="16">
    <source>
        <dbReference type="ARBA" id="ARBA00023002"/>
    </source>
</evidence>
<evidence type="ECO:0000256" key="26">
    <source>
        <dbReference type="SAM" id="MobiDB-lite"/>
    </source>
</evidence>
<evidence type="ECO:0000256" key="2">
    <source>
        <dbReference type="ARBA" id="ARBA00004123"/>
    </source>
</evidence>
<dbReference type="OrthoDB" id="259935at2759"/>